<sequence>MNNWTELLVSLAVAAIPIIGAWISKQLLANKQALTLVKVLGPLANAAVTAAEQLGVTQAIDGAVKKSTAIQAVKDGLKSLGFTSTDEQTIANAVEKAYADLKDSLAETYPKREGIQVTNLQYYPHVAYANSADGTVDFSTNDPLGKSYMGAYFSYDQEDSNDPSKYQWTKLVGPSYGESATQAAPSSVAPQQ</sequence>
<reference evidence="1 2" key="1">
    <citation type="journal article" date="2013" name="PLoS ONE">
        <title>Genomic Adaptation of the Lactobacillus casei Group.</title>
        <authorList>
            <person name="Toh H."/>
            <person name="Oshima K."/>
            <person name="Nakano A."/>
            <person name="Takahata M."/>
            <person name="Murakami M."/>
            <person name="Takaki T."/>
            <person name="Nishiyama H."/>
            <person name="Igimi S."/>
            <person name="Hattori M."/>
            <person name="Morita H."/>
        </authorList>
    </citation>
    <scope>NUCLEOTIDE SEQUENCE [LARGE SCALE GENOMIC DNA]</scope>
    <source>
        <strain evidence="1 2">ATCC 393</strain>
    </source>
</reference>
<evidence type="ECO:0000313" key="1">
    <source>
        <dbReference type="EMBL" id="BAN73841.1"/>
    </source>
</evidence>
<dbReference type="Pfam" id="PF09682">
    <property type="entry name" value="Phage_holin_6_1"/>
    <property type="match status" value="1"/>
</dbReference>
<dbReference type="EMBL" id="AP012544">
    <property type="protein sequence ID" value="BAN73841.1"/>
    <property type="molecule type" value="Genomic_DNA"/>
</dbReference>
<accession>A0AAD1AP23</accession>
<dbReference type="Proteomes" id="UP000015560">
    <property type="component" value="Chromosome"/>
</dbReference>
<name>A0AAD1AP23_LACCA</name>
<dbReference type="NCBIfam" id="TIGR01673">
    <property type="entry name" value="holin_LLH"/>
    <property type="match status" value="1"/>
</dbReference>
<proteinExistence type="predicted"/>
<gene>
    <name evidence="1" type="ORF">LBCZ_0673</name>
</gene>
<protein>
    <submittedName>
        <fullName evidence="1">Phage holin</fullName>
    </submittedName>
</protein>
<organism evidence="1 2">
    <name type="scientific">Lacticaseibacillus casei DSM 20011 = JCM 1134 = ATCC 393</name>
    <dbReference type="NCBI Taxonomy" id="1423732"/>
    <lineage>
        <taxon>Bacteria</taxon>
        <taxon>Bacillati</taxon>
        <taxon>Bacillota</taxon>
        <taxon>Bacilli</taxon>
        <taxon>Lactobacillales</taxon>
        <taxon>Lactobacillaceae</taxon>
        <taxon>Lacticaseibacillus</taxon>
    </lineage>
</organism>
<dbReference type="InterPro" id="IPR010026">
    <property type="entry name" value="Phage_holin_LL-H"/>
</dbReference>
<dbReference type="AlphaFoldDB" id="A0AAD1AP23"/>
<evidence type="ECO:0000313" key="2">
    <source>
        <dbReference type="Proteomes" id="UP000015560"/>
    </source>
</evidence>